<keyword evidence="1" id="KW-0812">Transmembrane</keyword>
<evidence type="ECO:0000313" key="2">
    <source>
        <dbReference type="EMBL" id="BCZ44904.1"/>
    </source>
</evidence>
<sequence length="59" mass="7003">MPDYIISIFVWHLYHTPVNIINPPIIILTISINVLALGKFKKITSQYESIFPKYFIQYF</sequence>
<reference evidence="3" key="1">
    <citation type="submission" date="2021-07" db="EMBL/GenBank/DDBJ databases">
        <title>Complete genome sequencing of a Clostridium isolate.</title>
        <authorList>
            <person name="Ueki A."/>
            <person name="Tonouchi A."/>
        </authorList>
    </citation>
    <scope>NUCLEOTIDE SEQUENCE [LARGE SCALE GENOMIC DNA]</scope>
    <source>
        <strain evidence="3">C5S11</strain>
    </source>
</reference>
<evidence type="ECO:0000256" key="1">
    <source>
        <dbReference type="SAM" id="Phobius"/>
    </source>
</evidence>
<evidence type="ECO:0000313" key="3">
    <source>
        <dbReference type="Proteomes" id="UP000824633"/>
    </source>
</evidence>
<keyword evidence="3" id="KW-1185">Reference proteome</keyword>
<proteinExistence type="predicted"/>
<feature type="transmembrane region" description="Helical" evidence="1">
    <location>
        <begin position="20"/>
        <end position="38"/>
    </location>
</feature>
<gene>
    <name evidence="2" type="ORF">psyc5s11_09710</name>
</gene>
<organism evidence="2 3">
    <name type="scientific">Clostridium gelidum</name>
    <dbReference type="NCBI Taxonomy" id="704125"/>
    <lineage>
        <taxon>Bacteria</taxon>
        <taxon>Bacillati</taxon>
        <taxon>Bacillota</taxon>
        <taxon>Clostridia</taxon>
        <taxon>Eubacteriales</taxon>
        <taxon>Clostridiaceae</taxon>
        <taxon>Clostridium</taxon>
    </lineage>
</organism>
<keyword evidence="1" id="KW-0472">Membrane</keyword>
<keyword evidence="1" id="KW-1133">Transmembrane helix</keyword>
<name>A0ABM7T202_9CLOT</name>
<dbReference type="EMBL" id="AP024849">
    <property type="protein sequence ID" value="BCZ44904.1"/>
    <property type="molecule type" value="Genomic_DNA"/>
</dbReference>
<dbReference type="Proteomes" id="UP000824633">
    <property type="component" value="Chromosome"/>
</dbReference>
<accession>A0ABM7T202</accession>
<protein>
    <submittedName>
        <fullName evidence="2">Uncharacterized protein</fullName>
    </submittedName>
</protein>